<dbReference type="AlphaFoldDB" id="A0A6P2C077"/>
<dbReference type="EMBL" id="RPFW01000003">
    <property type="protein sequence ID" value="TVZ03865.1"/>
    <property type="molecule type" value="Genomic_DNA"/>
</dbReference>
<dbReference type="Proteomes" id="UP000460272">
    <property type="component" value="Unassembled WGS sequence"/>
</dbReference>
<gene>
    <name evidence="2" type="ORF">EAS64_15565</name>
</gene>
<proteinExistence type="predicted"/>
<accession>A0A6P2C077</accession>
<protein>
    <submittedName>
        <fullName evidence="2">Potassium-transporting ATPase subunit F</fullName>
    </submittedName>
</protein>
<keyword evidence="1" id="KW-0812">Transmembrane</keyword>
<evidence type="ECO:0000313" key="2">
    <source>
        <dbReference type="EMBL" id="TVZ03865.1"/>
    </source>
</evidence>
<comment type="caution">
    <text evidence="2">The sequence shown here is derived from an EMBL/GenBank/DDBJ whole genome shotgun (WGS) entry which is preliminary data.</text>
</comment>
<evidence type="ECO:0000313" key="3">
    <source>
        <dbReference type="Proteomes" id="UP000460272"/>
    </source>
</evidence>
<dbReference type="Pfam" id="PF09604">
    <property type="entry name" value="Potass_KdpF"/>
    <property type="match status" value="1"/>
</dbReference>
<dbReference type="GO" id="GO:0008556">
    <property type="term" value="F:P-type potassium transmembrane transporter activity"/>
    <property type="evidence" value="ECO:0007669"/>
    <property type="project" value="InterPro"/>
</dbReference>
<evidence type="ECO:0000256" key="1">
    <source>
        <dbReference type="SAM" id="Phobius"/>
    </source>
</evidence>
<organism evidence="2 3">
    <name type="scientific">Trebonia kvetii</name>
    <dbReference type="NCBI Taxonomy" id="2480626"/>
    <lineage>
        <taxon>Bacteria</taxon>
        <taxon>Bacillati</taxon>
        <taxon>Actinomycetota</taxon>
        <taxon>Actinomycetes</taxon>
        <taxon>Streptosporangiales</taxon>
        <taxon>Treboniaceae</taxon>
        <taxon>Trebonia</taxon>
    </lineage>
</organism>
<dbReference type="GO" id="GO:0005886">
    <property type="term" value="C:plasma membrane"/>
    <property type="evidence" value="ECO:0007669"/>
    <property type="project" value="InterPro"/>
</dbReference>
<dbReference type="InterPro" id="IPR011726">
    <property type="entry name" value="KdpF"/>
</dbReference>
<name>A0A6P2C077_9ACTN</name>
<sequence length="29" mass="3233">MTVVEGILLAVSAVTFVYLGIAMFKPEWF</sequence>
<keyword evidence="3" id="KW-1185">Reference proteome</keyword>
<feature type="transmembrane region" description="Helical" evidence="1">
    <location>
        <begin position="6"/>
        <end position="24"/>
    </location>
</feature>
<dbReference type="RefSeq" id="WP_145853736.1">
    <property type="nucleotide sequence ID" value="NZ_RPFW01000003.1"/>
</dbReference>
<reference evidence="2 3" key="1">
    <citation type="submission" date="2018-11" db="EMBL/GenBank/DDBJ databases">
        <title>Trebonia kvetii gen.nov., sp.nov., a novel acidophilic actinobacterium, and proposal of the new actinobacterial family Treboniaceae fam. nov.</title>
        <authorList>
            <person name="Rapoport D."/>
            <person name="Sagova-Mareckova M."/>
            <person name="Sedlacek I."/>
            <person name="Provaznik J."/>
            <person name="Kralova S."/>
            <person name="Pavlinic D."/>
            <person name="Benes V."/>
            <person name="Kopecky J."/>
        </authorList>
    </citation>
    <scope>NUCLEOTIDE SEQUENCE [LARGE SCALE GENOMIC DNA]</scope>
    <source>
        <strain evidence="2 3">15Tr583</strain>
    </source>
</reference>
<keyword evidence="1" id="KW-0472">Membrane</keyword>
<keyword evidence="1" id="KW-1133">Transmembrane helix</keyword>